<evidence type="ECO:0000256" key="5">
    <source>
        <dbReference type="ARBA" id="ARBA00022694"/>
    </source>
</evidence>
<proteinExistence type="inferred from homology"/>
<dbReference type="InterPro" id="IPR036866">
    <property type="entry name" value="RibonucZ/Hydroxyglut_hydro"/>
</dbReference>
<dbReference type="PANTHER" id="PTHR12553">
    <property type="entry name" value="ZINC PHOSPHODIESTERASE ELAC PROTEIN 2"/>
    <property type="match status" value="1"/>
</dbReference>
<feature type="compositionally biased region" description="Polar residues" evidence="11">
    <location>
        <begin position="69"/>
        <end position="83"/>
    </location>
</feature>
<dbReference type="Pfam" id="PF12706">
    <property type="entry name" value="Lactamase_B_2"/>
    <property type="match status" value="1"/>
</dbReference>
<dbReference type="GO" id="GO:0005739">
    <property type="term" value="C:mitochondrion"/>
    <property type="evidence" value="ECO:0007669"/>
    <property type="project" value="TreeGrafter"/>
</dbReference>
<comment type="catalytic activity">
    <reaction evidence="1">
        <text>Endonucleolytic cleavage of RNA, removing extra 3' nucleotides from tRNA precursor, generating 3' termini of tRNAs. A 3'-hydroxy group is left at the tRNA terminus and a 5'-phosphoryl group is left at the trailer molecule.</text>
        <dbReference type="EC" id="3.1.26.11"/>
    </reaction>
</comment>
<dbReference type="EC" id="3.1.26.11" evidence="4"/>
<evidence type="ECO:0000256" key="8">
    <source>
        <dbReference type="ARBA" id="ARBA00022759"/>
    </source>
</evidence>
<evidence type="ECO:0000256" key="11">
    <source>
        <dbReference type="SAM" id="MobiDB-lite"/>
    </source>
</evidence>
<evidence type="ECO:0000256" key="6">
    <source>
        <dbReference type="ARBA" id="ARBA00022722"/>
    </source>
</evidence>
<feature type="domain" description="Metallo-beta-lactamase" evidence="12">
    <location>
        <begin position="120"/>
        <end position="317"/>
    </location>
</feature>
<accession>A0A418B6S2</accession>
<keyword evidence="10" id="KW-0862">Zinc</keyword>
<dbReference type="GO" id="GO:0042781">
    <property type="term" value="F:3'-tRNA processing endoribonuclease activity"/>
    <property type="evidence" value="ECO:0007669"/>
    <property type="project" value="UniProtKB-EC"/>
</dbReference>
<keyword evidence="5" id="KW-0819">tRNA processing</keyword>
<keyword evidence="6" id="KW-0540">Nuclease</keyword>
<evidence type="ECO:0000256" key="2">
    <source>
        <dbReference type="ARBA" id="ARBA00001947"/>
    </source>
</evidence>
<evidence type="ECO:0000256" key="3">
    <source>
        <dbReference type="ARBA" id="ARBA00007823"/>
    </source>
</evidence>
<evidence type="ECO:0000313" key="13">
    <source>
        <dbReference type="EMBL" id="RHY33852.1"/>
    </source>
</evidence>
<dbReference type="Gene3D" id="3.60.15.10">
    <property type="entry name" value="Ribonuclease Z/Hydroxyacylglutathione hydrolase-like"/>
    <property type="match status" value="1"/>
</dbReference>
<evidence type="ECO:0000256" key="9">
    <source>
        <dbReference type="ARBA" id="ARBA00022801"/>
    </source>
</evidence>
<sequence>MLEWLKAFYEAKDPSKVPYVQVILNKYQGRQDDLKRMLVTKYGSLAPESSSDDSSEDDEDVEPPRVNEDSTSSSKNSTPNVNVHSKDDSDTPHTKEAFKGSPNTIAWVLCKTILTSSTVVGTFGQLWRQFGPSTPSRLCSLKCIWVSHKHADHHCGLLRVLLERHRAFAHSRMPVAPIVIIAPDAVLAYVARWQAAWLTGVSMVSCTDFNHPQHALRPMVLHLTGFLNMWSVPVHHCHDSYGLVLVTRAGMKLVYSGDTRPCDRLIHEGFRPHVLIHEATFEDSMHDDAIRKKHSTVGEALNVGRRMQAHLVLLTHFSQRYPKLPPRQATGGEGSCGFAFDGMQVILDAPDPDPYHPQYLQPSLPPPGSVHSRDSIEVTLASFMSAVRNEATAAIASPPSP</sequence>
<comment type="caution">
    <text evidence="13">The sequence shown here is derived from an EMBL/GenBank/DDBJ whole genome shotgun (WGS) entry which is preliminary data.</text>
</comment>
<dbReference type="EMBL" id="QUSY01000054">
    <property type="protein sequence ID" value="RHY33852.1"/>
    <property type="molecule type" value="Genomic_DNA"/>
</dbReference>
<dbReference type="GO" id="GO:0046872">
    <property type="term" value="F:metal ion binding"/>
    <property type="evidence" value="ECO:0007669"/>
    <property type="project" value="UniProtKB-KW"/>
</dbReference>
<name>A0A418B6S2_9STRA</name>
<dbReference type="VEuPathDB" id="FungiDB:H310_06802"/>
<feature type="compositionally biased region" description="Basic and acidic residues" evidence="11">
    <location>
        <begin position="84"/>
        <end position="97"/>
    </location>
</feature>
<keyword evidence="14" id="KW-1185">Reference proteome</keyword>
<keyword evidence="9" id="KW-0378">Hydrolase</keyword>
<evidence type="ECO:0000259" key="12">
    <source>
        <dbReference type="Pfam" id="PF12706"/>
    </source>
</evidence>
<dbReference type="SUPFAM" id="SSF56281">
    <property type="entry name" value="Metallo-hydrolase/oxidoreductase"/>
    <property type="match status" value="1"/>
</dbReference>
<dbReference type="InterPro" id="IPR001279">
    <property type="entry name" value="Metallo-B-lactamas"/>
</dbReference>
<organism evidence="13 14">
    <name type="scientific">Aphanomyces invadans</name>
    <dbReference type="NCBI Taxonomy" id="157072"/>
    <lineage>
        <taxon>Eukaryota</taxon>
        <taxon>Sar</taxon>
        <taxon>Stramenopiles</taxon>
        <taxon>Oomycota</taxon>
        <taxon>Saprolegniomycetes</taxon>
        <taxon>Saprolegniales</taxon>
        <taxon>Verrucalvaceae</taxon>
        <taxon>Aphanomyces</taxon>
    </lineage>
</organism>
<feature type="compositionally biased region" description="Acidic residues" evidence="11">
    <location>
        <begin position="50"/>
        <end position="61"/>
    </location>
</feature>
<reference evidence="13 14" key="1">
    <citation type="submission" date="2018-08" db="EMBL/GenBank/DDBJ databases">
        <title>Aphanomyces genome sequencing and annotation.</title>
        <authorList>
            <person name="Minardi D."/>
            <person name="Oidtmann B."/>
            <person name="Van Der Giezen M."/>
            <person name="Studholme D.J."/>
        </authorList>
    </citation>
    <scope>NUCLEOTIDE SEQUENCE [LARGE SCALE GENOMIC DNA]</scope>
    <source>
        <strain evidence="13 14">NJM0002</strain>
    </source>
</reference>
<keyword evidence="8" id="KW-0255">Endonuclease</keyword>
<keyword evidence="7" id="KW-0479">Metal-binding</keyword>
<evidence type="ECO:0000256" key="1">
    <source>
        <dbReference type="ARBA" id="ARBA00000402"/>
    </source>
</evidence>
<dbReference type="InterPro" id="IPR047151">
    <property type="entry name" value="RNZ2-like"/>
</dbReference>
<evidence type="ECO:0000256" key="4">
    <source>
        <dbReference type="ARBA" id="ARBA00012477"/>
    </source>
</evidence>
<comment type="cofactor">
    <cofactor evidence="2">
        <name>Zn(2+)</name>
        <dbReference type="ChEBI" id="CHEBI:29105"/>
    </cofactor>
</comment>
<evidence type="ECO:0000313" key="14">
    <source>
        <dbReference type="Proteomes" id="UP000285060"/>
    </source>
</evidence>
<feature type="region of interest" description="Disordered" evidence="11">
    <location>
        <begin position="45"/>
        <end position="97"/>
    </location>
</feature>
<dbReference type="AlphaFoldDB" id="A0A418B6S2"/>
<dbReference type="PANTHER" id="PTHR12553:SF49">
    <property type="entry name" value="ZINC PHOSPHODIESTERASE ELAC PROTEIN 2"/>
    <property type="match status" value="1"/>
</dbReference>
<dbReference type="GO" id="GO:1990180">
    <property type="term" value="P:mitochondrial tRNA 3'-end processing"/>
    <property type="evidence" value="ECO:0007669"/>
    <property type="project" value="TreeGrafter"/>
</dbReference>
<evidence type="ECO:0000256" key="7">
    <source>
        <dbReference type="ARBA" id="ARBA00022723"/>
    </source>
</evidence>
<protein>
    <recommendedName>
        <fullName evidence="4">ribonuclease Z</fullName>
        <ecNumber evidence="4">3.1.26.11</ecNumber>
    </recommendedName>
</protein>
<comment type="similarity">
    <text evidence="3">Belongs to the RNase Z family.</text>
</comment>
<gene>
    <name evidence="13" type="ORF">DYB32_001367</name>
</gene>
<dbReference type="Proteomes" id="UP000285060">
    <property type="component" value="Unassembled WGS sequence"/>
</dbReference>
<evidence type="ECO:0000256" key="10">
    <source>
        <dbReference type="ARBA" id="ARBA00022833"/>
    </source>
</evidence>